<evidence type="ECO:0008006" key="4">
    <source>
        <dbReference type="Google" id="ProtNLM"/>
    </source>
</evidence>
<gene>
    <name evidence="2" type="ORF">DFH45_004077</name>
</gene>
<dbReference type="Proteomes" id="UP000821656">
    <property type="component" value="Unassembled WGS sequence"/>
</dbReference>
<name>A0A9Q5GIG8_CLOBE</name>
<sequence>MIKKIKENLENNYLLLITIVFLVPGIAIYLLNLLLKLGCNIGSWIYQYVDLSLVIIDTTASIKAGDYISYYFTIMAIEVTAILSWALLQASKESNRLSEAIKAKEDNRDNEKVKESAMIIYYDLLSKIGILRNLYVTLILSKEIKKINTIEINNDWIKNLSELRNVLSKREIDVLFELYGNFALLQKAQVCSDVETVKDITKSISGKLFIDVLLKYMWMDFEGKIESLLHNKYYIIFRKIEGKINEEEKYYSDELNQLKMKQVNGKYKIHGEYINGVLKNGKDTYYDENGNLIYSLIYKDYKVIKGNYSNYIDDRFENIFDIEFDENGMEDTGRIIIFYDSNMVKYDGNIKVRKYEGYGILYQDNEYLSVIFDGIWEQGKKKEGVFRDNSKNASIEYFNGTYYNDKPYTGEIKLGNLKSFNDVYEYKGTVKEGKMENGIGYTKNVSLIDWSYIERHNDNIQCQRYLMSREENECAYEYEQDDIPDEVKQEMAEESERYEVQRTKENLQDEYLEVVELIETKWTRGNPERFEDDDLNKKYLGYGTKEKIRKIHKL</sequence>
<keyword evidence="1" id="KW-1133">Transmembrane helix</keyword>
<organism evidence="2 3">
    <name type="scientific">Clostridium beijerinckii</name>
    <name type="common">Clostridium MP</name>
    <dbReference type="NCBI Taxonomy" id="1520"/>
    <lineage>
        <taxon>Bacteria</taxon>
        <taxon>Bacillati</taxon>
        <taxon>Bacillota</taxon>
        <taxon>Clostridia</taxon>
        <taxon>Eubacteriales</taxon>
        <taxon>Clostridiaceae</taxon>
        <taxon>Clostridium</taxon>
    </lineage>
</organism>
<dbReference type="RefSeq" id="WP_077307635.1">
    <property type="nucleotide sequence ID" value="NZ_CP016090.1"/>
</dbReference>
<feature type="transmembrane region" description="Helical" evidence="1">
    <location>
        <begin position="12"/>
        <end position="35"/>
    </location>
</feature>
<accession>A0A9Q5GIG8</accession>
<comment type="caution">
    <text evidence="2">The sequence shown here is derived from an EMBL/GenBank/DDBJ whole genome shotgun (WGS) entry which is preliminary data.</text>
</comment>
<keyword evidence="1" id="KW-0812">Transmembrane</keyword>
<evidence type="ECO:0000313" key="2">
    <source>
        <dbReference type="EMBL" id="NRV11114.1"/>
    </source>
</evidence>
<proteinExistence type="predicted"/>
<dbReference type="AlphaFoldDB" id="A0A9Q5GIG8"/>
<dbReference type="EMBL" id="JABSXK010000001">
    <property type="protein sequence ID" value="NRV11114.1"/>
    <property type="molecule type" value="Genomic_DNA"/>
</dbReference>
<evidence type="ECO:0000256" key="1">
    <source>
        <dbReference type="SAM" id="Phobius"/>
    </source>
</evidence>
<keyword evidence="1" id="KW-0472">Membrane</keyword>
<evidence type="ECO:0000313" key="3">
    <source>
        <dbReference type="Proteomes" id="UP000821656"/>
    </source>
</evidence>
<protein>
    <recommendedName>
        <fullName evidence="4">MORN repeat variant</fullName>
    </recommendedName>
</protein>
<reference evidence="2" key="1">
    <citation type="submission" date="2020-05" db="EMBL/GenBank/DDBJ databases">
        <title>Genomic insights into acetone-butanol-ethanol (ABE) fermentation by sequencing solventogenic clostridia strains.</title>
        <authorList>
            <person name="Brown S."/>
        </authorList>
    </citation>
    <scope>NUCLEOTIDE SEQUENCE</scope>
    <source>
        <strain evidence="2">DJ126</strain>
    </source>
</reference>